<keyword evidence="2" id="KW-0472">Membrane</keyword>
<name>A0A9P6RJQ8_9FUNG</name>
<feature type="compositionally biased region" description="Polar residues" evidence="1">
    <location>
        <begin position="609"/>
        <end position="624"/>
    </location>
</feature>
<evidence type="ECO:0000313" key="4">
    <source>
        <dbReference type="Proteomes" id="UP000738325"/>
    </source>
</evidence>
<reference evidence="3" key="1">
    <citation type="journal article" date="2020" name="Fungal Divers.">
        <title>Resolving the Mortierellaceae phylogeny through synthesis of multi-gene phylogenetics and phylogenomics.</title>
        <authorList>
            <person name="Vandepol N."/>
            <person name="Liber J."/>
            <person name="Desiro A."/>
            <person name="Na H."/>
            <person name="Kennedy M."/>
            <person name="Barry K."/>
            <person name="Grigoriev I.V."/>
            <person name="Miller A.N."/>
            <person name="O'Donnell K."/>
            <person name="Stajich J.E."/>
            <person name="Bonito G."/>
        </authorList>
    </citation>
    <scope>NUCLEOTIDE SEQUENCE</scope>
    <source>
        <strain evidence="3">REB-010B</strain>
    </source>
</reference>
<keyword evidence="2" id="KW-1133">Transmembrane helix</keyword>
<feature type="region of interest" description="Disordered" evidence="1">
    <location>
        <begin position="506"/>
        <end position="528"/>
    </location>
</feature>
<evidence type="ECO:0000256" key="2">
    <source>
        <dbReference type="SAM" id="Phobius"/>
    </source>
</evidence>
<dbReference type="Pfam" id="PF24681">
    <property type="entry name" value="Kelch_KLHDC2_KLHL20_DRC7"/>
    <property type="match status" value="1"/>
</dbReference>
<feature type="compositionally biased region" description="Basic and acidic residues" evidence="1">
    <location>
        <begin position="506"/>
        <end position="519"/>
    </location>
</feature>
<keyword evidence="2" id="KW-0812">Transmembrane</keyword>
<feature type="compositionally biased region" description="Low complexity" evidence="1">
    <location>
        <begin position="320"/>
        <end position="333"/>
    </location>
</feature>
<feature type="compositionally biased region" description="Basic residues" evidence="1">
    <location>
        <begin position="462"/>
        <end position="471"/>
    </location>
</feature>
<dbReference type="InterPro" id="IPR011043">
    <property type="entry name" value="Gal_Oxase/kelch_b-propeller"/>
</dbReference>
<dbReference type="GO" id="GO:2000762">
    <property type="term" value="P:regulation of phenylpropanoid metabolic process"/>
    <property type="evidence" value="ECO:0007669"/>
    <property type="project" value="InterPro"/>
</dbReference>
<feature type="region of interest" description="Disordered" evidence="1">
    <location>
        <begin position="609"/>
        <end position="654"/>
    </location>
</feature>
<feature type="compositionally biased region" description="Polar residues" evidence="1">
    <location>
        <begin position="436"/>
        <end position="455"/>
    </location>
</feature>
<evidence type="ECO:0008006" key="5">
    <source>
        <dbReference type="Google" id="ProtNLM"/>
    </source>
</evidence>
<evidence type="ECO:0000313" key="3">
    <source>
        <dbReference type="EMBL" id="KAG0321896.1"/>
    </source>
</evidence>
<dbReference type="OrthoDB" id="432528at2759"/>
<comment type="caution">
    <text evidence="3">The sequence shown here is derived from an EMBL/GenBank/DDBJ whole genome shotgun (WGS) entry which is preliminary data.</text>
</comment>
<accession>A0A9P6RJQ8</accession>
<proteinExistence type="predicted"/>
<evidence type="ECO:0000256" key="1">
    <source>
        <dbReference type="SAM" id="MobiDB-lite"/>
    </source>
</evidence>
<dbReference type="GO" id="GO:0005829">
    <property type="term" value="C:cytosol"/>
    <property type="evidence" value="ECO:0007669"/>
    <property type="project" value="TreeGrafter"/>
</dbReference>
<dbReference type="Proteomes" id="UP000738325">
    <property type="component" value="Unassembled WGS sequence"/>
</dbReference>
<dbReference type="Gene3D" id="2.120.10.80">
    <property type="entry name" value="Kelch-type beta propeller"/>
    <property type="match status" value="1"/>
</dbReference>
<keyword evidence="4" id="KW-1185">Reference proteome</keyword>
<protein>
    <recommendedName>
        <fullName evidence="5">Galactose oxidase</fullName>
    </recommendedName>
</protein>
<feature type="region of interest" description="Disordered" evidence="1">
    <location>
        <begin position="309"/>
        <end position="338"/>
    </location>
</feature>
<feature type="region of interest" description="Disordered" evidence="1">
    <location>
        <begin position="389"/>
        <end position="477"/>
    </location>
</feature>
<sequence>MYVFGGFPSTAASTKATPQAFMLDLSVSWSADSPAFTRLPDGPVAPAQYGEITPDRQSWFTWLDGLGSVFDLKQATWSQVHLTAAPNGKSNHIAGSDSGNALYSPNTDGSHKTIASIDLASKTYYTIPHPDSIYSIGYSLTWNAPLQSALFIGGTTGPLHRLDRLNLFLYNSTTGWSNLNSAATGTTPPPRYGACVASAYGGSKVILFGGYGSDNSSALSDIHILDVATMTWTQGPDTASKQGRGFAVCSASSNYFIAWGGASDSKNANALNSTLVYDLAANNWVSSYTYGSLQMASLLNETINNTTTTSTYPKSGAMQPSTTTTTPAATSSSIGPSPEQSVKLRIIVIIGAVLGALAFTAAVGVLAIYRSRRRLSQINSASAMEEKLRAGDQLQISEPLPQRLPDYKSQPWRSSPRPELPPKAATRSKRSHRESNSTNSHQSHPSHSSYNQDYQRYSYHSGHPRRPRPRLHTPEPARLSTQDVAYWVEANSYARPQVYERAPRVNDRPLRPRRPDHQDYIAPPQEPFVPVPGASRVLSTQKPLYDYAHHHHYSVRHQEELDYGSLQQQQQQQQQHTPFYNYQDLHADIPESETPDPYSDRYYAPSTISRLSPARSETTFTTGTIRGHRGHAAYTSQQPQEQLHEQQKYSYRNR</sequence>
<gene>
    <name evidence="3" type="ORF">BGZ99_003621</name>
</gene>
<dbReference type="InterPro" id="IPR044595">
    <property type="entry name" value="KMD1-4"/>
</dbReference>
<organism evidence="3 4">
    <name type="scientific">Dissophora globulifera</name>
    <dbReference type="NCBI Taxonomy" id="979702"/>
    <lineage>
        <taxon>Eukaryota</taxon>
        <taxon>Fungi</taxon>
        <taxon>Fungi incertae sedis</taxon>
        <taxon>Mucoromycota</taxon>
        <taxon>Mortierellomycotina</taxon>
        <taxon>Mortierellomycetes</taxon>
        <taxon>Mortierellales</taxon>
        <taxon>Mortierellaceae</taxon>
        <taxon>Dissophora</taxon>
    </lineage>
</organism>
<dbReference type="SUPFAM" id="SSF50965">
    <property type="entry name" value="Galactose oxidase, central domain"/>
    <property type="match status" value="1"/>
</dbReference>
<dbReference type="PANTHER" id="PTHR46407:SF21">
    <property type="entry name" value="F-BOX_KELCH-REPEAT PROTEIN SKIP20"/>
    <property type="match status" value="1"/>
</dbReference>
<feature type="transmembrane region" description="Helical" evidence="2">
    <location>
        <begin position="346"/>
        <end position="369"/>
    </location>
</feature>
<dbReference type="AlphaFoldDB" id="A0A9P6RJQ8"/>
<dbReference type="EMBL" id="JAAAIP010000228">
    <property type="protein sequence ID" value="KAG0321896.1"/>
    <property type="molecule type" value="Genomic_DNA"/>
</dbReference>
<dbReference type="InterPro" id="IPR015915">
    <property type="entry name" value="Kelch-typ_b-propeller"/>
</dbReference>
<dbReference type="PANTHER" id="PTHR46407">
    <property type="entry name" value="OS02G0208700 PROTEIN"/>
    <property type="match status" value="1"/>
</dbReference>